<keyword evidence="1" id="KW-0645">Protease</keyword>
<sequence length="1142" mass="129627">MSGSHFPFFSFSFSLDDFLSFSCLPKTNLPFLSKELFKVPYDHSIFFVIAFPDVEVSSSLDSFLAFKAMDLIAFLRPHHKWRAKVTRLKESKDLSSLALDELIGNLKVHEVVMEKDSKIYKGKNERIKSIALKAKKESSDDETSTSRSDDKEYAMVIRNFKIFFRRKGKFVRQPREERKSSRKRDEKKGKSDQTCFRCGDPSHLVGDFPKMSRNKDQKAFIGAQSSNEVTLNSSYYSDNASSLDNDNMQIEYDSLCEISLKIINKNKVLKNKRDLLEKETLELNEKIKKLKRSKEIEIACKSCDELKSENVKLKETYVKFVKFDKSANTLREMLDNQKSSSCKIGLGFDNSKASTSGTKIMSFVGSSAENATDGSTIRGHGSTIPGSVCLRTCLEPDEWIKDSGCSKHMTGNKSLFSTYKAYDGGNVVFGSNLKGKIIGKVKESLNVTFDESPPPTKLSPLVDDDVGEEEAIKRNTKVVNNINEEDESIEVDKIVNIKESKNHPLDQVYVAQPPGFIDFQKPNYVYKLKKALYGLKQAPKAWYDRLKAFLIKHEYSMGMVDNTLFTKRSKSHLVIVQIYVDDIIFGSTSQNLCDDFAKIMHDEFEMSMMGELNFFLGLQIKQMEDGIFFNQSKYIKEMLKKFGLEDSKPTKTPMSTEIKLTKDDEADSVDSSKYRENPKTTHLEAVKRIFRYIRGTSHLGLWYPKGTRIETIVYADSDHAGDYVDRKSTSGVCTFMGCCLTSWFAKKQTALAISTTEAEYVSAGKACQQALWMKQALIDYGIRLDDVLIISSEDLPAHWRTSAPPRSEDCHTTAAKRIKKGLSGRNQGKRSYDDNGRSNKPTNESSSQALMAQDGLGGYDWSNDFEVEPVNYALMAISSSSSSSSSDNEVQKCSKQCLESFKTLQKNYDSEREKHSRARLEIQGYELALESLESRILVHEKNELAWGEKYEFQNYKLKCREIKINNLNLELEKVVKERDELKLKIEKWEESSKNLDELLNSQMSARDKTSLGYGTQLNEMSNNSETDSEISLSVFDVRSSDEENTPANDRFSKADGFHVVPPPITRNFLTPRADISFAGLDEYAIRKKIIKSKTTDLNTKTSETVGKTNEANTQKPKTVYESVNRDKVIIEDWNSDDEDDVA</sequence>
<evidence type="ECO:0000313" key="6">
    <source>
        <dbReference type="EMBL" id="GJU03965.1"/>
    </source>
</evidence>
<feature type="region of interest" description="Disordered" evidence="3">
    <location>
        <begin position="1097"/>
        <end position="1117"/>
    </location>
</feature>
<dbReference type="InterPro" id="IPR054722">
    <property type="entry name" value="PolX-like_BBD"/>
</dbReference>
<name>A0ABQ5IW55_9ASTR</name>
<organism evidence="6 7">
    <name type="scientific">Tanacetum coccineum</name>
    <dbReference type="NCBI Taxonomy" id="301880"/>
    <lineage>
        <taxon>Eukaryota</taxon>
        <taxon>Viridiplantae</taxon>
        <taxon>Streptophyta</taxon>
        <taxon>Embryophyta</taxon>
        <taxon>Tracheophyta</taxon>
        <taxon>Spermatophyta</taxon>
        <taxon>Magnoliopsida</taxon>
        <taxon>eudicotyledons</taxon>
        <taxon>Gunneridae</taxon>
        <taxon>Pentapetalae</taxon>
        <taxon>asterids</taxon>
        <taxon>campanulids</taxon>
        <taxon>Asterales</taxon>
        <taxon>Asteraceae</taxon>
        <taxon>Asteroideae</taxon>
        <taxon>Anthemideae</taxon>
        <taxon>Anthemidinae</taxon>
        <taxon>Tanacetum</taxon>
    </lineage>
</organism>
<dbReference type="InterPro" id="IPR043502">
    <property type="entry name" value="DNA/RNA_pol_sf"/>
</dbReference>
<keyword evidence="2" id="KW-0175">Coiled coil</keyword>
<dbReference type="InterPro" id="IPR013103">
    <property type="entry name" value="RVT_2"/>
</dbReference>
<dbReference type="Proteomes" id="UP001151760">
    <property type="component" value="Unassembled WGS sequence"/>
</dbReference>
<feature type="compositionally biased region" description="Basic and acidic residues" evidence="3">
    <location>
        <begin position="173"/>
        <end position="191"/>
    </location>
</feature>
<keyword evidence="7" id="KW-1185">Reference proteome</keyword>
<dbReference type="CDD" id="cd09272">
    <property type="entry name" value="RNase_HI_RT_Ty1"/>
    <property type="match status" value="1"/>
</dbReference>
<feature type="region of interest" description="Disordered" evidence="3">
    <location>
        <begin position="171"/>
        <end position="195"/>
    </location>
</feature>
<keyword evidence="1" id="KW-0064">Aspartyl protease</keyword>
<feature type="coiled-coil region" evidence="2">
    <location>
        <begin position="266"/>
        <end position="293"/>
    </location>
</feature>
<feature type="domain" description="Reverse transcriptase Ty1/copia-type" evidence="4">
    <location>
        <begin position="507"/>
        <end position="655"/>
    </location>
</feature>
<evidence type="ECO:0000256" key="2">
    <source>
        <dbReference type="SAM" id="Coils"/>
    </source>
</evidence>
<dbReference type="Pfam" id="PF22936">
    <property type="entry name" value="Pol_BBD"/>
    <property type="match status" value="1"/>
</dbReference>
<dbReference type="PANTHER" id="PTHR11439">
    <property type="entry name" value="GAG-POL-RELATED RETROTRANSPOSON"/>
    <property type="match status" value="1"/>
</dbReference>
<evidence type="ECO:0000313" key="7">
    <source>
        <dbReference type="Proteomes" id="UP001151760"/>
    </source>
</evidence>
<gene>
    <name evidence="6" type="ORF">Tco_1114303</name>
</gene>
<evidence type="ECO:0000259" key="5">
    <source>
        <dbReference type="Pfam" id="PF22936"/>
    </source>
</evidence>
<keyword evidence="1" id="KW-0378">Hydrolase</keyword>
<dbReference type="Pfam" id="PF07727">
    <property type="entry name" value="RVT_2"/>
    <property type="match status" value="1"/>
</dbReference>
<accession>A0ABQ5IW55</accession>
<feature type="coiled-coil region" evidence="2">
    <location>
        <begin position="915"/>
        <end position="998"/>
    </location>
</feature>
<dbReference type="EMBL" id="BQNB010021202">
    <property type="protein sequence ID" value="GJU03965.1"/>
    <property type="molecule type" value="Genomic_DNA"/>
</dbReference>
<evidence type="ECO:0000256" key="1">
    <source>
        <dbReference type="ARBA" id="ARBA00022750"/>
    </source>
</evidence>
<reference evidence="6" key="2">
    <citation type="submission" date="2022-01" db="EMBL/GenBank/DDBJ databases">
        <authorList>
            <person name="Yamashiro T."/>
            <person name="Shiraishi A."/>
            <person name="Satake H."/>
            <person name="Nakayama K."/>
        </authorList>
    </citation>
    <scope>NUCLEOTIDE SEQUENCE</scope>
</reference>
<evidence type="ECO:0000259" key="4">
    <source>
        <dbReference type="Pfam" id="PF07727"/>
    </source>
</evidence>
<proteinExistence type="predicted"/>
<dbReference type="SUPFAM" id="SSF56672">
    <property type="entry name" value="DNA/RNA polymerases"/>
    <property type="match status" value="1"/>
</dbReference>
<dbReference type="PANTHER" id="PTHR11439:SF486">
    <property type="entry name" value="RLK (RECEPTOR-LIKE KINASE) PROTEIN, PUTATIVE-RELATED"/>
    <property type="match status" value="1"/>
</dbReference>
<comment type="caution">
    <text evidence="6">The sequence shown here is derived from an EMBL/GenBank/DDBJ whole genome shotgun (WGS) entry which is preliminary data.</text>
</comment>
<evidence type="ECO:0000256" key="3">
    <source>
        <dbReference type="SAM" id="MobiDB-lite"/>
    </source>
</evidence>
<feature type="compositionally biased region" description="Polar residues" evidence="3">
    <location>
        <begin position="838"/>
        <end position="848"/>
    </location>
</feature>
<reference evidence="6" key="1">
    <citation type="journal article" date="2022" name="Int. J. Mol. Sci.">
        <title>Draft Genome of Tanacetum Coccineum: Genomic Comparison of Closely Related Tanacetum-Family Plants.</title>
        <authorList>
            <person name="Yamashiro T."/>
            <person name="Shiraishi A."/>
            <person name="Nakayama K."/>
            <person name="Satake H."/>
        </authorList>
    </citation>
    <scope>NUCLEOTIDE SEQUENCE</scope>
</reference>
<feature type="domain" description="Retrovirus-related Pol polyprotein from transposon TNT 1-94-like beta-barrel" evidence="5">
    <location>
        <begin position="399"/>
        <end position="442"/>
    </location>
</feature>
<feature type="compositionally biased region" description="Polar residues" evidence="3">
    <location>
        <begin position="1097"/>
        <end position="1116"/>
    </location>
</feature>
<feature type="region of interest" description="Disordered" evidence="3">
    <location>
        <begin position="800"/>
        <end position="848"/>
    </location>
</feature>
<protein>
    <submittedName>
        <fullName evidence="6">Retrovirus-related pol polyprotein from transposon TNT 1-94</fullName>
    </submittedName>
</protein>